<dbReference type="AlphaFoldDB" id="A0A286UFA6"/>
<organism evidence="2 3">
    <name type="scientific">Pyrrhoderma noxium</name>
    <dbReference type="NCBI Taxonomy" id="2282107"/>
    <lineage>
        <taxon>Eukaryota</taxon>
        <taxon>Fungi</taxon>
        <taxon>Dikarya</taxon>
        <taxon>Basidiomycota</taxon>
        <taxon>Agaricomycotina</taxon>
        <taxon>Agaricomycetes</taxon>
        <taxon>Hymenochaetales</taxon>
        <taxon>Hymenochaetaceae</taxon>
        <taxon>Pyrrhoderma</taxon>
    </lineage>
</organism>
<sequence length="70" mass="7976">MKHISARRTVYRDSNKAHKLTISHFGIKVKQLKCKSLDTSLMISFHEIASAMSFLILPVLWLQSSCDCPL</sequence>
<protein>
    <submittedName>
        <fullName evidence="2">Uncharacterized protein</fullName>
    </submittedName>
</protein>
<dbReference type="EMBL" id="NBII01000006">
    <property type="protein sequence ID" value="PAV18286.1"/>
    <property type="molecule type" value="Genomic_DNA"/>
</dbReference>
<accession>A0A286UFA6</accession>
<dbReference type="Proteomes" id="UP000217199">
    <property type="component" value="Unassembled WGS sequence"/>
</dbReference>
<evidence type="ECO:0000313" key="3">
    <source>
        <dbReference type="Proteomes" id="UP000217199"/>
    </source>
</evidence>
<keyword evidence="1" id="KW-1133">Transmembrane helix</keyword>
<gene>
    <name evidence="2" type="ORF">PNOK_0677200</name>
</gene>
<name>A0A286UFA6_9AGAM</name>
<keyword evidence="1" id="KW-0812">Transmembrane</keyword>
<reference evidence="2 3" key="1">
    <citation type="journal article" date="2017" name="Mol. Ecol.">
        <title>Comparative and population genomic landscape of Phellinus noxius: A hypervariable fungus causing root rot in trees.</title>
        <authorList>
            <person name="Chung C.L."/>
            <person name="Lee T.J."/>
            <person name="Akiba M."/>
            <person name="Lee H.H."/>
            <person name="Kuo T.H."/>
            <person name="Liu D."/>
            <person name="Ke H.M."/>
            <person name="Yokoi T."/>
            <person name="Roa M.B."/>
            <person name="Lu M.J."/>
            <person name="Chang Y.Y."/>
            <person name="Ann P.J."/>
            <person name="Tsai J.N."/>
            <person name="Chen C.Y."/>
            <person name="Tzean S.S."/>
            <person name="Ota Y."/>
            <person name="Hattori T."/>
            <person name="Sahashi N."/>
            <person name="Liou R.F."/>
            <person name="Kikuchi T."/>
            <person name="Tsai I.J."/>
        </authorList>
    </citation>
    <scope>NUCLEOTIDE SEQUENCE [LARGE SCALE GENOMIC DNA]</scope>
    <source>
        <strain evidence="2 3">FFPRI411160</strain>
    </source>
</reference>
<keyword evidence="3" id="KW-1185">Reference proteome</keyword>
<dbReference type="InParanoid" id="A0A286UFA6"/>
<feature type="transmembrane region" description="Helical" evidence="1">
    <location>
        <begin position="40"/>
        <end position="62"/>
    </location>
</feature>
<proteinExistence type="predicted"/>
<comment type="caution">
    <text evidence="2">The sequence shown here is derived from an EMBL/GenBank/DDBJ whole genome shotgun (WGS) entry which is preliminary data.</text>
</comment>
<keyword evidence="1" id="KW-0472">Membrane</keyword>
<evidence type="ECO:0000256" key="1">
    <source>
        <dbReference type="SAM" id="Phobius"/>
    </source>
</evidence>
<evidence type="ECO:0000313" key="2">
    <source>
        <dbReference type="EMBL" id="PAV18286.1"/>
    </source>
</evidence>